<dbReference type="CDD" id="cd00267">
    <property type="entry name" value="ABC_ATPase"/>
    <property type="match status" value="1"/>
</dbReference>
<dbReference type="HOGENOM" id="CLU_1255482_0_0_6"/>
<organism evidence="2 3">
    <name type="scientific">Thiorhodovibrio frisius</name>
    <dbReference type="NCBI Taxonomy" id="631362"/>
    <lineage>
        <taxon>Bacteria</taxon>
        <taxon>Pseudomonadati</taxon>
        <taxon>Pseudomonadota</taxon>
        <taxon>Gammaproteobacteria</taxon>
        <taxon>Chromatiales</taxon>
        <taxon>Chromatiaceae</taxon>
        <taxon>Thiorhodovibrio</taxon>
    </lineage>
</organism>
<reference evidence="3" key="1">
    <citation type="submission" date="2011-06" db="EMBL/GenBank/DDBJ databases">
        <authorList>
            <consortium name="US DOE Joint Genome Institute (JGI-PGF)"/>
            <person name="Lucas S."/>
            <person name="Han J."/>
            <person name="Lapidus A."/>
            <person name="Cheng J.-F."/>
            <person name="Goodwin L."/>
            <person name="Pitluck S."/>
            <person name="Peters L."/>
            <person name="Land M.L."/>
            <person name="Hauser L."/>
            <person name="Vogl K."/>
            <person name="Liu Z."/>
            <person name="Overmann J."/>
            <person name="Frigaard N.-U."/>
            <person name="Bryant D.A."/>
            <person name="Woyke T.J."/>
        </authorList>
    </citation>
    <scope>NUCLEOTIDE SEQUENCE [LARGE SCALE GENOMIC DNA]</scope>
    <source>
        <strain evidence="3">970</strain>
    </source>
</reference>
<gene>
    <name evidence="2" type="ORF">Thi970DRAFT_01233</name>
</gene>
<name>H8YYN5_9GAMM</name>
<dbReference type="SUPFAM" id="SSF52540">
    <property type="entry name" value="P-loop containing nucleoside triphosphate hydrolases"/>
    <property type="match status" value="1"/>
</dbReference>
<accession>H8YYN5</accession>
<protein>
    <recommendedName>
        <fullName evidence="4">Serine/threonine protein phosphatase</fullName>
    </recommendedName>
</protein>
<dbReference type="InterPro" id="IPR027417">
    <property type="entry name" value="P-loop_NTPase"/>
</dbReference>
<sequence>MPASPQPAHEHKSGCRVTSLPGLLLEPVTEVRVVREVPLAQAVRFSQIIVTGPPGAGKSTLVRQLGGWPEEGFVDLTRRGWWRAETLAMRPREVHLGLPFVGHQGAIALFDEAWQRDWKTLVLDPSRVQLPRPKRHLFSVDWLGRFVFEFLLPPPERIYADRCVRAREGTHPVDERIDLEQIRTQVALYCAVLALFHRHGMQVYVRQRLLGRPLRLCGQSGDQAGDQSGGQSGDQAGAQSIRSEDARA</sequence>
<feature type="region of interest" description="Disordered" evidence="1">
    <location>
        <begin position="220"/>
        <end position="248"/>
    </location>
</feature>
<dbReference type="STRING" id="631362.Thi970DRAFT_01233"/>
<dbReference type="EMBL" id="JH603168">
    <property type="protein sequence ID" value="EIC23561.1"/>
    <property type="molecule type" value="Genomic_DNA"/>
</dbReference>
<dbReference type="RefSeq" id="WP_009147644.1">
    <property type="nucleotide sequence ID" value="NZ_CP121471.1"/>
</dbReference>
<keyword evidence="3" id="KW-1185">Reference proteome</keyword>
<dbReference type="eggNOG" id="COG1122">
    <property type="taxonomic scope" value="Bacteria"/>
</dbReference>
<dbReference type="Proteomes" id="UP000002964">
    <property type="component" value="Unassembled WGS sequence"/>
</dbReference>
<evidence type="ECO:0008006" key="4">
    <source>
        <dbReference type="Google" id="ProtNLM"/>
    </source>
</evidence>
<proteinExistence type="predicted"/>
<reference evidence="2 3" key="2">
    <citation type="submission" date="2011-11" db="EMBL/GenBank/DDBJ databases">
        <authorList>
            <consortium name="US DOE Joint Genome Institute"/>
            <person name="Lucas S."/>
            <person name="Han J."/>
            <person name="Lapidus A."/>
            <person name="Cheng J.-F."/>
            <person name="Goodwin L."/>
            <person name="Pitluck S."/>
            <person name="Peters L."/>
            <person name="Ovchinnikova G."/>
            <person name="Zhang X."/>
            <person name="Detter J.C."/>
            <person name="Han C."/>
            <person name="Tapia R."/>
            <person name="Land M."/>
            <person name="Hauser L."/>
            <person name="Kyrpides N."/>
            <person name="Ivanova N."/>
            <person name="Pagani I."/>
            <person name="Vogl K."/>
            <person name="Liu Z."/>
            <person name="Overmann J."/>
            <person name="Frigaard N.-U."/>
            <person name="Bryant D."/>
            <person name="Woyke T."/>
        </authorList>
    </citation>
    <scope>NUCLEOTIDE SEQUENCE [LARGE SCALE GENOMIC DNA]</scope>
    <source>
        <strain evidence="2 3">970</strain>
    </source>
</reference>
<dbReference type="AlphaFoldDB" id="H8YYN5"/>
<evidence type="ECO:0000313" key="3">
    <source>
        <dbReference type="Proteomes" id="UP000002964"/>
    </source>
</evidence>
<evidence type="ECO:0000256" key="1">
    <source>
        <dbReference type="SAM" id="MobiDB-lite"/>
    </source>
</evidence>
<evidence type="ECO:0000313" key="2">
    <source>
        <dbReference type="EMBL" id="EIC23561.1"/>
    </source>
</evidence>